<sequence>MGEAEYRRESEEYITERVDNDQEKHYNSGDEASADEDSISEEDISLDEIRKTVPFDMKNIWWVNKNQTAKIEPFTKSHTGSKNIPADAATPYDFFSCLFPPELISHITEQTKLYAQQKFKDENKYKRVTDAEIKIFLAINIYMGIKKMPSIRDYWSSNDEIRIYACGTISNDLKGFPKDLSADKSMQRGDSEWRMTLKDLTALKWKDSKGIFLASNFHNPEEVIKVQRKTKDGSRSEGKSITLKDFRTSVAKGLIGILKRQKRGRKSEDLVSPSRNFKKMIPLEIRQSESAHLSLRDKSRRCGNCSTKESSHRIQLLSSLTKST</sequence>
<feature type="compositionally biased region" description="Acidic residues" evidence="1">
    <location>
        <begin position="32"/>
        <end position="41"/>
    </location>
</feature>
<gene>
    <name evidence="3" type="ORF">NQ314_003986</name>
</gene>
<dbReference type="InterPro" id="IPR029526">
    <property type="entry name" value="PGBD"/>
</dbReference>
<evidence type="ECO:0000313" key="3">
    <source>
        <dbReference type="EMBL" id="KAJ8965636.1"/>
    </source>
</evidence>
<dbReference type="PANTHER" id="PTHR46599">
    <property type="entry name" value="PIGGYBAC TRANSPOSABLE ELEMENT-DERIVED PROTEIN 4"/>
    <property type="match status" value="1"/>
</dbReference>
<proteinExistence type="predicted"/>
<feature type="compositionally biased region" description="Basic and acidic residues" evidence="1">
    <location>
        <begin position="1"/>
        <end position="28"/>
    </location>
</feature>
<feature type="domain" description="PiggyBac transposable element-derived protein" evidence="2">
    <location>
        <begin position="90"/>
        <end position="162"/>
    </location>
</feature>
<evidence type="ECO:0000259" key="2">
    <source>
        <dbReference type="Pfam" id="PF13843"/>
    </source>
</evidence>
<dbReference type="PANTHER" id="PTHR46599:SF3">
    <property type="entry name" value="PIGGYBAC TRANSPOSABLE ELEMENT-DERIVED PROTEIN 4"/>
    <property type="match status" value="1"/>
</dbReference>
<evidence type="ECO:0000256" key="1">
    <source>
        <dbReference type="SAM" id="MobiDB-lite"/>
    </source>
</evidence>
<protein>
    <recommendedName>
        <fullName evidence="2">PiggyBac transposable element-derived protein domain-containing protein</fullName>
    </recommendedName>
</protein>
<dbReference type="AlphaFoldDB" id="A0AAV8ZMT6"/>
<comment type="caution">
    <text evidence="3">The sequence shown here is derived from an EMBL/GenBank/DDBJ whole genome shotgun (WGS) entry which is preliminary data.</text>
</comment>
<dbReference type="Pfam" id="PF13843">
    <property type="entry name" value="DDE_Tnp_1_7"/>
    <property type="match status" value="1"/>
</dbReference>
<evidence type="ECO:0000313" key="4">
    <source>
        <dbReference type="Proteomes" id="UP001162156"/>
    </source>
</evidence>
<dbReference type="Proteomes" id="UP001162156">
    <property type="component" value="Unassembled WGS sequence"/>
</dbReference>
<accession>A0AAV8ZMT6</accession>
<reference evidence="3" key="1">
    <citation type="journal article" date="2023" name="Insect Mol. Biol.">
        <title>Genome sequencing provides insights into the evolution of gene families encoding plant cell wall-degrading enzymes in longhorned beetles.</title>
        <authorList>
            <person name="Shin N.R."/>
            <person name="Okamura Y."/>
            <person name="Kirsch R."/>
            <person name="Pauchet Y."/>
        </authorList>
    </citation>
    <scope>NUCLEOTIDE SEQUENCE</scope>
    <source>
        <strain evidence="3">RBIC_L_NR</strain>
    </source>
</reference>
<keyword evidence="4" id="KW-1185">Reference proteome</keyword>
<organism evidence="3 4">
    <name type="scientific">Rhamnusium bicolor</name>
    <dbReference type="NCBI Taxonomy" id="1586634"/>
    <lineage>
        <taxon>Eukaryota</taxon>
        <taxon>Metazoa</taxon>
        <taxon>Ecdysozoa</taxon>
        <taxon>Arthropoda</taxon>
        <taxon>Hexapoda</taxon>
        <taxon>Insecta</taxon>
        <taxon>Pterygota</taxon>
        <taxon>Neoptera</taxon>
        <taxon>Endopterygota</taxon>
        <taxon>Coleoptera</taxon>
        <taxon>Polyphaga</taxon>
        <taxon>Cucujiformia</taxon>
        <taxon>Chrysomeloidea</taxon>
        <taxon>Cerambycidae</taxon>
        <taxon>Lepturinae</taxon>
        <taxon>Rhagiini</taxon>
        <taxon>Rhamnusium</taxon>
    </lineage>
</organism>
<feature type="region of interest" description="Disordered" evidence="1">
    <location>
        <begin position="1"/>
        <end position="41"/>
    </location>
</feature>
<dbReference type="EMBL" id="JANEYF010001198">
    <property type="protein sequence ID" value="KAJ8965636.1"/>
    <property type="molecule type" value="Genomic_DNA"/>
</dbReference>
<name>A0AAV8ZMT6_9CUCU</name>